<dbReference type="AlphaFoldDB" id="A0A6B2ENN6"/>
<name>A0A6B2ENN6_9DIPT</name>
<feature type="region of interest" description="Disordered" evidence="1">
    <location>
        <begin position="44"/>
        <end position="72"/>
    </location>
</feature>
<dbReference type="PANTHER" id="PTHR21588:SF18">
    <property type="entry name" value="MICOS COMPLEX SUBUNIT MIC19"/>
    <property type="match status" value="1"/>
</dbReference>
<dbReference type="EMBL" id="GIFK01005437">
    <property type="protein sequence ID" value="NBJ63140.1"/>
    <property type="molecule type" value="Transcribed_RNA"/>
</dbReference>
<evidence type="ECO:0000256" key="1">
    <source>
        <dbReference type="SAM" id="MobiDB-lite"/>
    </source>
</evidence>
<proteinExistence type="predicted"/>
<evidence type="ECO:0008006" key="3">
    <source>
        <dbReference type="Google" id="ProtNLM"/>
    </source>
</evidence>
<sequence>MGASNSSPRSYSVEPDDPKTDASMDIVAVSDDVIKRLMGYEYEREAAPPPPTSTPVITPKAQVLPPPVCSPSRERALEGQLRKLHDTIERSEEDFLRTYDSIRHQVESDKAVPFRTDACTNLADTVVTCYRENSDNPLKCRSHVVAFRECVLTSLASAKPAK</sequence>
<dbReference type="PANTHER" id="PTHR21588">
    <property type="entry name" value="COILED-COIL-HELIX-COILED-COIL-HELIX DOMAIN CONTAINING 6"/>
    <property type="match status" value="1"/>
</dbReference>
<reference evidence="2" key="1">
    <citation type="submission" date="2019-10" db="EMBL/GenBank/DDBJ databases">
        <title>Short sand fly seasons in Tbilisi, Georgia, hinder development of host immunity to saliva of the visceral leishmaniasis vector Phlebotomus kandelakii.</title>
        <authorList>
            <person name="Oliveira F."/>
            <person name="Giorgobiani E."/>
            <person name="Guimaraes-Costa A.B."/>
            <person name="Abdeladhim M."/>
            <person name="Oristian J."/>
            <person name="Tskhvaradze L."/>
            <person name="Tsertsvadze N."/>
            <person name="Zakalashvili M."/>
            <person name="Valenzuela J.G."/>
            <person name="Kamhawi S."/>
        </authorList>
    </citation>
    <scope>NUCLEOTIDE SEQUENCE</scope>
    <source>
        <strain evidence="2">Wild-capture in Tbilisi</strain>
        <tissue evidence="2">Salivary glands</tissue>
    </source>
</reference>
<feature type="region of interest" description="Disordered" evidence="1">
    <location>
        <begin position="1"/>
        <end position="25"/>
    </location>
</feature>
<accession>A0A6B2ENN6</accession>
<evidence type="ECO:0000313" key="2">
    <source>
        <dbReference type="EMBL" id="NBJ63140.1"/>
    </source>
</evidence>
<protein>
    <recommendedName>
        <fullName evidence="3">Head-elevated expression protein</fullName>
    </recommendedName>
</protein>
<dbReference type="GO" id="GO:0061617">
    <property type="term" value="C:MICOS complex"/>
    <property type="evidence" value="ECO:0007669"/>
    <property type="project" value="TreeGrafter"/>
</dbReference>
<feature type="compositionally biased region" description="Polar residues" evidence="1">
    <location>
        <begin position="1"/>
        <end position="10"/>
    </location>
</feature>
<dbReference type="InterPro" id="IPR052632">
    <property type="entry name" value="MICOS_subunit_Mic19"/>
</dbReference>
<organism evidence="2">
    <name type="scientific">Phlebotomus kandelakii</name>
    <dbReference type="NCBI Taxonomy" id="1109342"/>
    <lineage>
        <taxon>Eukaryota</taxon>
        <taxon>Metazoa</taxon>
        <taxon>Ecdysozoa</taxon>
        <taxon>Arthropoda</taxon>
        <taxon>Hexapoda</taxon>
        <taxon>Insecta</taxon>
        <taxon>Pterygota</taxon>
        <taxon>Neoptera</taxon>
        <taxon>Endopterygota</taxon>
        <taxon>Diptera</taxon>
        <taxon>Nematocera</taxon>
        <taxon>Psychodoidea</taxon>
        <taxon>Psychodidae</taxon>
        <taxon>Phlebotomus</taxon>
        <taxon>Larroussius</taxon>
    </lineage>
</organism>
<dbReference type="GO" id="GO:0007007">
    <property type="term" value="P:inner mitochondrial membrane organization"/>
    <property type="evidence" value="ECO:0007669"/>
    <property type="project" value="TreeGrafter"/>
</dbReference>